<organism evidence="1 2">
    <name type="scientific">Natronocella acetinitrilica</name>
    <dbReference type="NCBI Taxonomy" id="414046"/>
    <lineage>
        <taxon>Bacteria</taxon>
        <taxon>Pseudomonadati</taxon>
        <taxon>Pseudomonadota</taxon>
        <taxon>Gammaproteobacteria</taxon>
        <taxon>Chromatiales</taxon>
        <taxon>Ectothiorhodospiraceae</taxon>
        <taxon>Natronocella</taxon>
    </lineage>
</organism>
<dbReference type="RefSeq" id="WP_253476639.1">
    <property type="nucleotide sequence ID" value="NZ_JALJXV010000003.1"/>
</dbReference>
<dbReference type="EMBL" id="JALJXV010000003">
    <property type="protein sequence ID" value="MCP1674557.1"/>
    <property type="molecule type" value="Genomic_DNA"/>
</dbReference>
<proteinExistence type="predicted"/>
<evidence type="ECO:0000313" key="1">
    <source>
        <dbReference type="EMBL" id="MCP1674557.1"/>
    </source>
</evidence>
<comment type="caution">
    <text evidence="1">The sequence shown here is derived from an EMBL/GenBank/DDBJ whole genome shotgun (WGS) entry which is preliminary data.</text>
</comment>
<name>A0AAE3KFX1_9GAMM</name>
<protein>
    <submittedName>
        <fullName evidence="1">Uncharacterized protein</fullName>
    </submittedName>
</protein>
<evidence type="ECO:0000313" key="2">
    <source>
        <dbReference type="Proteomes" id="UP001205843"/>
    </source>
</evidence>
<keyword evidence="2" id="KW-1185">Reference proteome</keyword>
<dbReference type="AlphaFoldDB" id="A0AAE3KFX1"/>
<gene>
    <name evidence="1" type="ORF">J2T57_001659</name>
</gene>
<sequence length="175" mass="18073">MLPATPALPAADASSPALAAFAGIRARGEDFLHGRCHVLAIALAGMTRRPIRAMVDIDIASGVPVLTHAYIAWDEERGLDAGGLRPISEIEAEFASAALDPETIEANPAVLREFGEGSSAAVIDPRDWARACALGNALISVIRDHGLDGRGPGVPATLAPVRLRTLASAGEPSPS</sequence>
<reference evidence="1" key="1">
    <citation type="submission" date="2022-03" db="EMBL/GenBank/DDBJ databases">
        <title>Genomic Encyclopedia of Type Strains, Phase III (KMG-III): the genomes of soil and plant-associated and newly described type strains.</title>
        <authorList>
            <person name="Whitman W."/>
        </authorList>
    </citation>
    <scope>NUCLEOTIDE SEQUENCE</scope>
    <source>
        <strain evidence="1">ANL 6-2</strain>
    </source>
</reference>
<dbReference type="Proteomes" id="UP001205843">
    <property type="component" value="Unassembled WGS sequence"/>
</dbReference>
<accession>A0AAE3KFX1</accession>